<feature type="region of interest" description="Disordered" evidence="9">
    <location>
        <begin position="105"/>
        <end position="134"/>
    </location>
</feature>
<evidence type="ECO:0000256" key="5">
    <source>
        <dbReference type="ARBA" id="ARBA00023141"/>
    </source>
</evidence>
<reference evidence="10 11" key="1">
    <citation type="submission" date="2016-03" db="EMBL/GenBank/DDBJ databases">
        <authorList>
            <person name="Ploux O."/>
        </authorList>
    </citation>
    <scope>NUCLEOTIDE SEQUENCE [LARGE SCALE GENOMIC DNA]</scope>
    <source>
        <strain evidence="10 11">EC13</strain>
    </source>
</reference>
<keyword evidence="4 7" id="KW-0028">Amino-acid biosynthesis</keyword>
<dbReference type="Pfam" id="PF01264">
    <property type="entry name" value="Chorismate_synt"/>
    <property type="match status" value="1"/>
</dbReference>
<accession>A0A162GNN8</accession>
<evidence type="ECO:0000256" key="9">
    <source>
        <dbReference type="SAM" id="MobiDB-lite"/>
    </source>
</evidence>
<comment type="cofactor">
    <cofactor evidence="7 8">
        <name>FMNH2</name>
        <dbReference type="ChEBI" id="CHEBI:57618"/>
    </cofactor>
    <text evidence="7 8">Reduced FMN (FMNH(2)).</text>
</comment>
<evidence type="ECO:0000313" key="10">
    <source>
        <dbReference type="EMBL" id="KYG68581.1"/>
    </source>
</evidence>
<dbReference type="GO" id="GO:0004107">
    <property type="term" value="F:chorismate synthase activity"/>
    <property type="evidence" value="ECO:0007669"/>
    <property type="project" value="UniProtKB-UniRule"/>
</dbReference>
<keyword evidence="5 7" id="KW-0057">Aromatic amino acid biosynthesis</keyword>
<dbReference type="PROSITE" id="PS00788">
    <property type="entry name" value="CHORISMATE_SYNTHASE_2"/>
    <property type="match status" value="1"/>
</dbReference>
<protein>
    <recommendedName>
        <fullName evidence="3 7">Chorismate synthase</fullName>
        <shortName evidence="7">CS</shortName>
        <ecNumber evidence="3 7">4.2.3.5</ecNumber>
    </recommendedName>
    <alternativeName>
        <fullName evidence="7">5-enolpyruvylshikimate-3-phosphate phospholyase</fullName>
    </alternativeName>
</protein>
<gene>
    <name evidence="7" type="primary">aroC</name>
    <name evidence="10" type="ORF">AZI87_04905</name>
</gene>
<dbReference type="NCBIfam" id="NF003793">
    <property type="entry name" value="PRK05382.1"/>
    <property type="match status" value="1"/>
</dbReference>
<dbReference type="HAMAP" id="MF_00300">
    <property type="entry name" value="Chorismate_synth"/>
    <property type="match status" value="1"/>
</dbReference>
<evidence type="ECO:0000256" key="3">
    <source>
        <dbReference type="ARBA" id="ARBA00013036"/>
    </source>
</evidence>
<comment type="caution">
    <text evidence="10">The sequence shown here is derived from an EMBL/GenBank/DDBJ whole genome shotgun (WGS) entry which is preliminary data.</text>
</comment>
<keyword evidence="6 7" id="KW-0456">Lyase</keyword>
<comment type="pathway">
    <text evidence="1 7 8">Metabolic intermediate biosynthesis; chorismate biosynthesis; chorismate from D-erythrose 4-phosphate and phosphoenolpyruvate: step 7/7.</text>
</comment>
<organism evidence="10 11">
    <name type="scientific">Bdellovibrio bacteriovorus</name>
    <dbReference type="NCBI Taxonomy" id="959"/>
    <lineage>
        <taxon>Bacteria</taxon>
        <taxon>Pseudomonadati</taxon>
        <taxon>Bdellovibrionota</taxon>
        <taxon>Bdellovibrionia</taxon>
        <taxon>Bdellovibrionales</taxon>
        <taxon>Pseudobdellovibrionaceae</taxon>
        <taxon>Bdellovibrio</taxon>
    </lineage>
</organism>
<feature type="compositionally biased region" description="Basic and acidic residues" evidence="9">
    <location>
        <begin position="108"/>
        <end position="134"/>
    </location>
</feature>
<evidence type="ECO:0000313" key="11">
    <source>
        <dbReference type="Proteomes" id="UP000075799"/>
    </source>
</evidence>
<dbReference type="GO" id="GO:0008652">
    <property type="term" value="P:amino acid biosynthetic process"/>
    <property type="evidence" value="ECO:0007669"/>
    <property type="project" value="UniProtKB-KW"/>
</dbReference>
<dbReference type="SUPFAM" id="SSF103263">
    <property type="entry name" value="Chorismate synthase, AroC"/>
    <property type="match status" value="1"/>
</dbReference>
<dbReference type="CDD" id="cd07304">
    <property type="entry name" value="Chorismate_synthase"/>
    <property type="match status" value="1"/>
</dbReference>
<dbReference type="PANTHER" id="PTHR21085:SF0">
    <property type="entry name" value="CHORISMATE SYNTHASE"/>
    <property type="match status" value="1"/>
</dbReference>
<dbReference type="PIRSF" id="PIRSF001456">
    <property type="entry name" value="Chorismate_synth"/>
    <property type="match status" value="1"/>
</dbReference>
<dbReference type="AlphaFoldDB" id="A0A162GNN8"/>
<comment type="subunit">
    <text evidence="7">Homotetramer.</text>
</comment>
<sequence>MSASQFGSRFVITSFGESHGTALGVVIDGCPAGVRFDTEILKKELERRRPGHHGSGQIVSGRQETDIPEVLSGVFEEKTLGTPIAIIVRNQDARSQDYQEIKNSPRAGHADDMWKNKFGHSDHRGGGRSSGRETVSRVMAGAVAQMLLKETSPKTRVMGYASQIGPFSLTPDERTQVSSKNVDSFQARFPSNRDVEVAELLKSAQISGDSYGGVAEILIENPPAYLGQPVFHKLKSDLAQAFLSVGATNGFELGLGFDSAEVKGTEFHQGTQEAYGGIRGGISTGESILLKVSFKPTSSILDVAKKGRHDPCIVTRAIPVLEAMTWLVLADHWLWSKTDRI</sequence>
<feature type="binding site" evidence="7">
    <location>
        <begin position="128"/>
        <end position="130"/>
    </location>
    <ligand>
        <name>FMN</name>
        <dbReference type="ChEBI" id="CHEBI:58210"/>
    </ligand>
</feature>
<dbReference type="InterPro" id="IPR000453">
    <property type="entry name" value="Chorismate_synth"/>
</dbReference>
<evidence type="ECO:0000256" key="8">
    <source>
        <dbReference type="RuleBase" id="RU000605"/>
    </source>
</evidence>
<dbReference type="NCBIfam" id="TIGR00033">
    <property type="entry name" value="aroC"/>
    <property type="match status" value="1"/>
</dbReference>
<dbReference type="PROSITE" id="PS00787">
    <property type="entry name" value="CHORISMATE_SYNTHASE_1"/>
    <property type="match status" value="1"/>
</dbReference>
<feature type="binding site" evidence="7">
    <location>
        <position position="48"/>
    </location>
    <ligand>
        <name>NADP(+)</name>
        <dbReference type="ChEBI" id="CHEBI:58349"/>
    </ligand>
</feature>
<feature type="binding site" evidence="7">
    <location>
        <begin position="295"/>
        <end position="299"/>
    </location>
    <ligand>
        <name>FMN</name>
        <dbReference type="ChEBI" id="CHEBI:58210"/>
    </ligand>
</feature>
<dbReference type="PROSITE" id="PS00789">
    <property type="entry name" value="CHORISMATE_SYNTHASE_3"/>
    <property type="match status" value="1"/>
</dbReference>
<comment type="caution">
    <text evidence="7">Lacks conserved residue(s) required for the propagation of feature annotation.</text>
</comment>
<evidence type="ECO:0000256" key="7">
    <source>
        <dbReference type="HAMAP-Rule" id="MF_00300"/>
    </source>
</evidence>
<feature type="binding site" evidence="7">
    <location>
        <position position="280"/>
    </location>
    <ligand>
        <name>FMN</name>
        <dbReference type="ChEBI" id="CHEBI:58210"/>
    </ligand>
</feature>
<keyword evidence="7" id="KW-0274">FAD</keyword>
<dbReference type="RefSeq" id="WP_063205274.1">
    <property type="nucleotide sequence ID" value="NZ_LUKD01000001.1"/>
</dbReference>
<comment type="function">
    <text evidence="7">Catalyzes the anti-1,4-elimination of the C-3 phosphate and the C-6 proR hydrogen from 5-enolpyruvylshikimate-3-phosphate (EPSP) to yield chorismate, which is the branch point compound that serves as the starting substrate for the three terminal pathways of aromatic amino acid biosynthesis. This reaction introduces a second double bond into the aromatic ring system.</text>
</comment>
<keyword evidence="7" id="KW-0285">Flavoprotein</keyword>
<dbReference type="GO" id="GO:0010181">
    <property type="term" value="F:FMN binding"/>
    <property type="evidence" value="ECO:0007669"/>
    <property type="project" value="TreeGrafter"/>
</dbReference>
<dbReference type="InterPro" id="IPR020541">
    <property type="entry name" value="Chorismate_synthase_CS"/>
</dbReference>
<keyword evidence="7" id="KW-0521">NADP</keyword>
<dbReference type="Proteomes" id="UP000075799">
    <property type="component" value="Unassembled WGS sequence"/>
</dbReference>
<keyword evidence="7" id="KW-0288">FMN</keyword>
<evidence type="ECO:0000256" key="6">
    <source>
        <dbReference type="ARBA" id="ARBA00023239"/>
    </source>
</evidence>
<dbReference type="GO" id="GO:0009073">
    <property type="term" value="P:aromatic amino acid family biosynthetic process"/>
    <property type="evidence" value="ECO:0007669"/>
    <property type="project" value="UniProtKB-KW"/>
</dbReference>
<dbReference type="PANTHER" id="PTHR21085">
    <property type="entry name" value="CHORISMATE SYNTHASE"/>
    <property type="match status" value="1"/>
</dbReference>
<dbReference type="EMBL" id="LUKD01000001">
    <property type="protein sequence ID" value="KYG68581.1"/>
    <property type="molecule type" value="Genomic_DNA"/>
</dbReference>
<dbReference type="GO" id="GO:0005829">
    <property type="term" value="C:cytosol"/>
    <property type="evidence" value="ECO:0007669"/>
    <property type="project" value="TreeGrafter"/>
</dbReference>
<feature type="binding site" evidence="7">
    <location>
        <position position="308"/>
    </location>
    <ligand>
        <name>FMN</name>
        <dbReference type="ChEBI" id="CHEBI:58210"/>
    </ligand>
</feature>
<comment type="catalytic activity">
    <reaction evidence="7 8">
        <text>5-O-(1-carboxyvinyl)-3-phosphoshikimate = chorismate + phosphate</text>
        <dbReference type="Rhea" id="RHEA:21020"/>
        <dbReference type="ChEBI" id="CHEBI:29748"/>
        <dbReference type="ChEBI" id="CHEBI:43474"/>
        <dbReference type="ChEBI" id="CHEBI:57701"/>
        <dbReference type="EC" id="4.2.3.5"/>
    </reaction>
</comment>
<dbReference type="GO" id="GO:0009423">
    <property type="term" value="P:chorismate biosynthetic process"/>
    <property type="evidence" value="ECO:0007669"/>
    <property type="project" value="UniProtKB-UniRule"/>
</dbReference>
<dbReference type="OrthoDB" id="5289708at2"/>
<evidence type="ECO:0000256" key="2">
    <source>
        <dbReference type="ARBA" id="ARBA00008014"/>
    </source>
</evidence>
<evidence type="ECO:0000256" key="4">
    <source>
        <dbReference type="ARBA" id="ARBA00022605"/>
    </source>
</evidence>
<dbReference type="Gene3D" id="3.60.150.10">
    <property type="entry name" value="Chorismate synthase AroC"/>
    <property type="match status" value="1"/>
</dbReference>
<dbReference type="EC" id="4.2.3.5" evidence="3 7"/>
<dbReference type="InterPro" id="IPR035904">
    <property type="entry name" value="Chorismate_synth_AroC_sf"/>
</dbReference>
<name>A0A162GNN8_BDEBC</name>
<comment type="similarity">
    <text evidence="2 7 8">Belongs to the chorismate synthase family.</text>
</comment>
<evidence type="ECO:0000256" key="1">
    <source>
        <dbReference type="ARBA" id="ARBA00005044"/>
    </source>
</evidence>
<proteinExistence type="inferred from homology"/>
<dbReference type="UniPathway" id="UPA00053">
    <property type="reaction ID" value="UER00090"/>
</dbReference>